<gene>
    <name evidence="3" type="ORF">FDP25_00865</name>
</gene>
<evidence type="ECO:0000313" key="3">
    <source>
        <dbReference type="EMBL" id="MRU13974.1"/>
    </source>
</evidence>
<reference evidence="3 4" key="1">
    <citation type="submission" date="2019-05" db="EMBL/GenBank/DDBJ databases">
        <title>Roseovarius bejariae sp. nov., a moderately halophylic bacterium isolated from a saline soil in Rambla Salada (Murcia).</title>
        <authorList>
            <person name="Castro D.J."/>
            <person name="Gomez-Altuve A."/>
            <person name="Reina J.C."/>
            <person name="Rodriguez M."/>
            <person name="Sampedro I."/>
            <person name="Llamas I."/>
            <person name="Martinez-Checa F."/>
        </authorList>
    </citation>
    <scope>NUCLEOTIDE SEQUENCE [LARGE SCALE GENOMIC DNA]</scope>
    <source>
        <strain evidence="3 4">A21</strain>
    </source>
</reference>
<dbReference type="InterPro" id="IPR036680">
    <property type="entry name" value="SPOR-like_sf"/>
</dbReference>
<evidence type="ECO:0000259" key="2">
    <source>
        <dbReference type="PROSITE" id="PS51724"/>
    </source>
</evidence>
<keyword evidence="1" id="KW-0472">Membrane</keyword>
<feature type="domain" description="SPOR" evidence="2">
    <location>
        <begin position="219"/>
        <end position="304"/>
    </location>
</feature>
<dbReference type="AlphaFoldDB" id="A0A844CV34"/>
<dbReference type="Proteomes" id="UP000564704">
    <property type="component" value="Unassembled WGS sequence"/>
</dbReference>
<evidence type="ECO:0000256" key="1">
    <source>
        <dbReference type="SAM" id="Phobius"/>
    </source>
</evidence>
<comment type="caution">
    <text evidence="3">The sequence shown here is derived from an EMBL/GenBank/DDBJ whole genome shotgun (WGS) entry which is preliminary data.</text>
</comment>
<dbReference type="Pfam" id="PF05036">
    <property type="entry name" value="SPOR"/>
    <property type="match status" value="1"/>
</dbReference>
<accession>A0A844CV34</accession>
<keyword evidence="1" id="KW-0812">Transmembrane</keyword>
<keyword evidence="1" id="KW-1133">Transmembrane helix</keyword>
<name>A0A844CV34_9RHOB</name>
<feature type="transmembrane region" description="Helical" evidence="1">
    <location>
        <begin position="22"/>
        <end position="43"/>
    </location>
</feature>
<dbReference type="GO" id="GO:0042834">
    <property type="term" value="F:peptidoglycan binding"/>
    <property type="evidence" value="ECO:0007669"/>
    <property type="project" value="InterPro"/>
</dbReference>
<keyword evidence="4" id="KW-1185">Reference proteome</keyword>
<sequence>MADMHGAQHGAVPEQNNGFARMANLAGAAVSLALIVGIGVWGYKILVRDVSGVPVVRAAEGPMRIQPDDPGGRQALNQGLAVNEVAAEGTAAGPVEQLILAPEPLDLTLEDTPPTEVAAAPEDEITPTAEAAEPLSAEDEAVQLAAVEALANELTDGVAPLEELAPAEDDTPEATAEPAVAEGLGVSLRPKLRPAGLSNVRQVAAVATSDGPRDVDPDSIPAGTRLAQLGAYASAEVARKEWTRLSGRFEDYLQDKDRVIQKAQSGGRTFYRLRAMGFDDLSDARRFCSALVAENAECIPVVTR</sequence>
<dbReference type="PROSITE" id="PS51724">
    <property type="entry name" value="SPOR"/>
    <property type="match status" value="1"/>
</dbReference>
<dbReference type="RefSeq" id="WP_154148297.1">
    <property type="nucleotide sequence ID" value="NZ_SZWE01000001.1"/>
</dbReference>
<dbReference type="OrthoDB" id="8479416at2"/>
<proteinExistence type="predicted"/>
<protein>
    <submittedName>
        <fullName evidence="3">SPOR domain-containing protein</fullName>
    </submittedName>
</protein>
<evidence type="ECO:0000313" key="4">
    <source>
        <dbReference type="Proteomes" id="UP000564704"/>
    </source>
</evidence>
<dbReference type="InterPro" id="IPR007730">
    <property type="entry name" value="SPOR-like_dom"/>
</dbReference>
<dbReference type="EMBL" id="SZWE01000001">
    <property type="protein sequence ID" value="MRU13974.1"/>
    <property type="molecule type" value="Genomic_DNA"/>
</dbReference>
<dbReference type="Gene3D" id="3.30.70.1070">
    <property type="entry name" value="Sporulation related repeat"/>
    <property type="match status" value="1"/>
</dbReference>
<organism evidence="3 4">
    <name type="scientific">Roseovarius bejariae</name>
    <dbReference type="NCBI Taxonomy" id="2576383"/>
    <lineage>
        <taxon>Bacteria</taxon>
        <taxon>Pseudomonadati</taxon>
        <taxon>Pseudomonadota</taxon>
        <taxon>Alphaproteobacteria</taxon>
        <taxon>Rhodobacterales</taxon>
        <taxon>Roseobacteraceae</taxon>
        <taxon>Roseovarius</taxon>
    </lineage>
</organism>